<reference evidence="7 8" key="1">
    <citation type="submission" date="2020-08" db="EMBL/GenBank/DDBJ databases">
        <authorList>
            <person name="Koutsovoulos G."/>
            <person name="Danchin GJ E."/>
        </authorList>
    </citation>
    <scope>NUCLEOTIDE SEQUENCE [LARGE SCALE GENOMIC DNA]</scope>
</reference>
<evidence type="ECO:0000256" key="6">
    <source>
        <dbReference type="SAM" id="Phobius"/>
    </source>
</evidence>
<evidence type="ECO:0000313" key="7">
    <source>
        <dbReference type="EMBL" id="CAD2130451.1"/>
    </source>
</evidence>
<dbReference type="InterPro" id="IPR013861">
    <property type="entry name" value="TMEM115/Pdh1/Rbl19"/>
</dbReference>
<evidence type="ECO:0000256" key="3">
    <source>
        <dbReference type="ARBA" id="ARBA00022989"/>
    </source>
</evidence>
<evidence type="ECO:0000313" key="8">
    <source>
        <dbReference type="Proteomes" id="UP000580250"/>
    </source>
</evidence>
<dbReference type="EMBL" id="CAJEWN010000009">
    <property type="protein sequence ID" value="CAD2130451.1"/>
    <property type="molecule type" value="Genomic_DNA"/>
</dbReference>
<feature type="transmembrane region" description="Helical" evidence="6">
    <location>
        <begin position="70"/>
        <end position="87"/>
    </location>
</feature>
<evidence type="ECO:0000256" key="4">
    <source>
        <dbReference type="ARBA" id="ARBA00023136"/>
    </source>
</evidence>
<dbReference type="Proteomes" id="UP000580250">
    <property type="component" value="Unassembled WGS sequence"/>
</dbReference>
<dbReference type="GO" id="GO:0005794">
    <property type="term" value="C:Golgi apparatus"/>
    <property type="evidence" value="ECO:0007669"/>
    <property type="project" value="TreeGrafter"/>
</dbReference>
<keyword evidence="4 6" id="KW-0472">Membrane</keyword>
<evidence type="ECO:0000256" key="2">
    <source>
        <dbReference type="ARBA" id="ARBA00022692"/>
    </source>
</evidence>
<evidence type="ECO:0000256" key="1">
    <source>
        <dbReference type="ARBA" id="ARBA00004141"/>
    </source>
</evidence>
<gene>
    <name evidence="7" type="ORF">MENT_LOCUS2993</name>
</gene>
<dbReference type="Pfam" id="PF08551">
    <property type="entry name" value="DUF1751"/>
    <property type="match status" value="1"/>
</dbReference>
<dbReference type="PANTHER" id="PTHR13377:SF3">
    <property type="entry name" value="TRANSMEMBRANE PROTEIN 115"/>
    <property type="match status" value="1"/>
</dbReference>
<feature type="transmembrane region" description="Helical" evidence="6">
    <location>
        <begin position="21"/>
        <end position="38"/>
    </location>
</feature>
<accession>A0A6V7TPW1</accession>
<dbReference type="OrthoDB" id="73612at2759"/>
<organism evidence="7 8">
    <name type="scientific">Meloidogyne enterolobii</name>
    <name type="common">Root-knot nematode worm</name>
    <name type="synonym">Meloidogyne mayaguensis</name>
    <dbReference type="NCBI Taxonomy" id="390850"/>
    <lineage>
        <taxon>Eukaryota</taxon>
        <taxon>Metazoa</taxon>
        <taxon>Ecdysozoa</taxon>
        <taxon>Nematoda</taxon>
        <taxon>Chromadorea</taxon>
        <taxon>Rhabditida</taxon>
        <taxon>Tylenchina</taxon>
        <taxon>Tylenchomorpha</taxon>
        <taxon>Tylenchoidea</taxon>
        <taxon>Meloidogynidae</taxon>
        <taxon>Meloidogyninae</taxon>
        <taxon>Meloidogyne</taxon>
    </lineage>
</organism>
<feature type="region of interest" description="Disordered" evidence="5">
    <location>
        <begin position="325"/>
        <end position="345"/>
    </location>
</feature>
<feature type="transmembrane region" description="Helical" evidence="6">
    <location>
        <begin position="127"/>
        <end position="147"/>
    </location>
</feature>
<comment type="subcellular location">
    <subcellularLocation>
        <location evidence="1">Membrane</location>
        <topology evidence="1">Multi-pass membrane protein</topology>
    </subcellularLocation>
</comment>
<dbReference type="PANTHER" id="PTHR13377">
    <property type="entry name" value="PLACENTAL PROTEIN 6"/>
    <property type="match status" value="1"/>
</dbReference>
<protein>
    <submittedName>
        <fullName evidence="7">Uncharacterized protein</fullName>
    </submittedName>
</protein>
<dbReference type="GO" id="GO:0016020">
    <property type="term" value="C:membrane"/>
    <property type="evidence" value="ECO:0007669"/>
    <property type="project" value="UniProtKB-SubCell"/>
</dbReference>
<dbReference type="AlphaFoldDB" id="A0A6V7TPW1"/>
<keyword evidence="2 6" id="KW-0812">Transmembrane</keyword>
<proteinExistence type="predicted"/>
<comment type="caution">
    <text evidence="7">The sequence shown here is derived from an EMBL/GenBank/DDBJ whole genome shotgun (WGS) entry which is preliminary data.</text>
</comment>
<evidence type="ECO:0000256" key="5">
    <source>
        <dbReference type="SAM" id="MobiDB-lite"/>
    </source>
</evidence>
<dbReference type="SMART" id="SM01160">
    <property type="entry name" value="DUF1751"/>
    <property type="match status" value="1"/>
</dbReference>
<feature type="compositionally biased region" description="Polar residues" evidence="5">
    <location>
        <begin position="325"/>
        <end position="340"/>
    </location>
</feature>
<name>A0A6V7TPW1_MELEN</name>
<feature type="transmembrane region" description="Helical" evidence="6">
    <location>
        <begin position="167"/>
        <end position="186"/>
    </location>
</feature>
<keyword evidence="3 6" id="KW-1133">Transmembrane helix</keyword>
<sequence>MNNLQNYFNLYIRPVLEANPFFKYVILVQFIGFFISLFKPVSDLLILVPSTLFHLHLWRLITNSFVERNLIVLLWSSYCFYQFILYIQPNWSVKESLKFIVIVQLTSTFLLVIFSLLLFISTSVVYTFYKIEIFGSCALAMAALIALKQFLPDTVLFTTPYGRLKNGHLPICSFFVFLICWIIGLVRGTVIFQIMLSLQISWTYLRFFQERGGMGEQVVGDRSEHFCWASFFPRIIQPFATLIGRFTFRSLHRFGLLKRVIGKEHLDYMQENSLQMEALECIQVKSVGTAVLAPEGWDSERKRQKALRMLNERLMASNAINASPENNQKQLHESPSSPQLTKGFGGFEEEERPYKFAQFQQTLPPKDIEENNEELTAINIIDELNENEERR</sequence>
<dbReference type="GO" id="GO:0006890">
    <property type="term" value="P:retrograde vesicle-mediated transport, Golgi to endoplasmic reticulum"/>
    <property type="evidence" value="ECO:0007669"/>
    <property type="project" value="InterPro"/>
</dbReference>
<feature type="transmembrane region" description="Helical" evidence="6">
    <location>
        <begin position="99"/>
        <end position="120"/>
    </location>
</feature>